<dbReference type="AlphaFoldDB" id="A0AAW0AJU4"/>
<evidence type="ECO:0000313" key="3">
    <source>
        <dbReference type="Proteomes" id="UP001362999"/>
    </source>
</evidence>
<protein>
    <submittedName>
        <fullName evidence="2">Uncharacterized protein</fullName>
    </submittedName>
</protein>
<evidence type="ECO:0000256" key="1">
    <source>
        <dbReference type="SAM" id="MobiDB-lite"/>
    </source>
</evidence>
<sequence length="249" mass="28168">MQNIIGAPQSPSSEPQTRLRHAHCNFSYSRVPVVIHNKFLNNPCRIRLANISRCWRSFLTRTAIFLSDLSVPLFFSISRNGEATYLCTSEGSRRPRNEAAVRLRFIIVSPRCSREAPMSVFLAKPRTYCISNGKYSASVSREEFLVAPVLTISAAALPSVSRQRLSKFSFIRQLNSDKLNAPGPRLHRQAASPEHSLPTLHRGLKTATPLRCDLLHRAILPSNHIIACIFQAFIPLRRRRPCPRVYQPI</sequence>
<proteinExistence type="predicted"/>
<accession>A0AAW0AJU4</accession>
<dbReference type="Proteomes" id="UP001362999">
    <property type="component" value="Unassembled WGS sequence"/>
</dbReference>
<gene>
    <name evidence="2" type="ORF">R3P38DRAFT_1513258</name>
</gene>
<name>A0AAW0AJU4_9AGAR</name>
<comment type="caution">
    <text evidence="2">The sequence shown here is derived from an EMBL/GenBank/DDBJ whole genome shotgun (WGS) entry which is preliminary data.</text>
</comment>
<feature type="region of interest" description="Disordered" evidence="1">
    <location>
        <begin position="179"/>
        <end position="198"/>
    </location>
</feature>
<organism evidence="2 3">
    <name type="scientific">Favolaschia claudopus</name>
    <dbReference type="NCBI Taxonomy" id="2862362"/>
    <lineage>
        <taxon>Eukaryota</taxon>
        <taxon>Fungi</taxon>
        <taxon>Dikarya</taxon>
        <taxon>Basidiomycota</taxon>
        <taxon>Agaricomycotina</taxon>
        <taxon>Agaricomycetes</taxon>
        <taxon>Agaricomycetidae</taxon>
        <taxon>Agaricales</taxon>
        <taxon>Marasmiineae</taxon>
        <taxon>Mycenaceae</taxon>
        <taxon>Favolaschia</taxon>
    </lineage>
</organism>
<reference evidence="2 3" key="1">
    <citation type="journal article" date="2024" name="J Genomics">
        <title>Draft genome sequencing and assembly of Favolaschia claudopus CIRM-BRFM 2984 isolated from oak limbs.</title>
        <authorList>
            <person name="Navarro D."/>
            <person name="Drula E."/>
            <person name="Chaduli D."/>
            <person name="Cazenave R."/>
            <person name="Ahrendt S."/>
            <person name="Wang J."/>
            <person name="Lipzen A."/>
            <person name="Daum C."/>
            <person name="Barry K."/>
            <person name="Grigoriev I.V."/>
            <person name="Favel A."/>
            <person name="Rosso M.N."/>
            <person name="Martin F."/>
        </authorList>
    </citation>
    <scope>NUCLEOTIDE SEQUENCE [LARGE SCALE GENOMIC DNA]</scope>
    <source>
        <strain evidence="2 3">CIRM-BRFM 2984</strain>
    </source>
</reference>
<keyword evidence="3" id="KW-1185">Reference proteome</keyword>
<evidence type="ECO:0000313" key="2">
    <source>
        <dbReference type="EMBL" id="KAK7012970.1"/>
    </source>
</evidence>
<dbReference type="EMBL" id="JAWWNJ010000061">
    <property type="protein sequence ID" value="KAK7012970.1"/>
    <property type="molecule type" value="Genomic_DNA"/>
</dbReference>